<dbReference type="EMBL" id="LR796318">
    <property type="protein sequence ID" value="CAB4136677.1"/>
    <property type="molecule type" value="Genomic_DNA"/>
</dbReference>
<accession>A0A6J5LUG6</accession>
<reference evidence="1" key="1">
    <citation type="submission" date="2020-04" db="EMBL/GenBank/DDBJ databases">
        <authorList>
            <person name="Chiriac C."/>
            <person name="Salcher M."/>
            <person name="Ghai R."/>
            <person name="Kavagutti S V."/>
        </authorList>
    </citation>
    <scope>NUCLEOTIDE SEQUENCE</scope>
</reference>
<evidence type="ECO:0000313" key="1">
    <source>
        <dbReference type="EMBL" id="CAB4136677.1"/>
    </source>
</evidence>
<organism evidence="1">
    <name type="scientific">uncultured Caudovirales phage</name>
    <dbReference type="NCBI Taxonomy" id="2100421"/>
    <lineage>
        <taxon>Viruses</taxon>
        <taxon>Duplodnaviria</taxon>
        <taxon>Heunggongvirae</taxon>
        <taxon>Uroviricota</taxon>
        <taxon>Caudoviricetes</taxon>
        <taxon>Peduoviridae</taxon>
        <taxon>Maltschvirus</taxon>
        <taxon>Maltschvirus maltsch</taxon>
    </lineage>
</organism>
<proteinExistence type="predicted"/>
<protein>
    <submittedName>
        <fullName evidence="1">Uncharacterized protein</fullName>
    </submittedName>
</protein>
<sequence>MPLLPLQPLRVSRRASAAQTAQVSVIPAPTGGLNYRDPISAMSPMDALILTNLIPKQQGVELRKGWQQTTSSLGEPIESVFGYTAPNSENNKVFVAADGNIYDVTDGTYTVAVPATGSDADEWWTTQFSTPADTFLLAVSPGAGYWTYSTSSGWVDRTATTTGLPTTVRTVAVWKQRVWFTAEGDSNVYYLDSVDVVTGACTSFAMGSTLRNGGYVSALINWTMDAGFSIDDFLIVVGTEGDIGVWQGTDPTSADTFSLKGVWYVGPVPRHGQYFTPFGGDVMIVSELGLVPMSKLVAGQYTQDQQIGPASKIQSVFAPLVRKQLNQKFFDVFVVPSSDVLVIKMPADAGTYRQFAMNVTTGAWCQFVGMPMRSAAVIGGQCWFGTQDGYTCLGLYGNKDGVDEVGAGGNSIEGEVQTAFQSFNTPAQLKKFGMARPIFIATAQPAVKLVINTQFVFSTVGGSPYFFEDNNGIWDASVWNGANWVGQNTYQAWFGTTGLGYYGSLRMKVRGLPATVFTSAHMMTELGGVM</sequence>
<gene>
    <name evidence="1" type="ORF">UFOVP312_42</name>
</gene>
<name>A0A6J5LUG6_9CAUD</name>